<dbReference type="STRING" id="1386089.N865_13815"/>
<keyword evidence="4" id="KW-1185">Reference proteome</keyword>
<comment type="caution">
    <text evidence="3">The sequence shown here is derived from an EMBL/GenBank/DDBJ whole genome shotgun (WGS) entry which is preliminary data.</text>
</comment>
<dbReference type="GO" id="GO:0003677">
    <property type="term" value="F:DNA binding"/>
    <property type="evidence" value="ECO:0007669"/>
    <property type="project" value="UniProtKB-KW"/>
</dbReference>
<evidence type="ECO:0000313" key="3">
    <source>
        <dbReference type="EMBL" id="EWT00726.1"/>
    </source>
</evidence>
<evidence type="ECO:0000259" key="2">
    <source>
        <dbReference type="PROSITE" id="PS50937"/>
    </source>
</evidence>
<feature type="domain" description="HTH merR-type" evidence="2">
    <location>
        <begin position="1"/>
        <end position="70"/>
    </location>
</feature>
<dbReference type="SMART" id="SM00422">
    <property type="entry name" value="HTH_MERR"/>
    <property type="match status" value="1"/>
</dbReference>
<dbReference type="Proteomes" id="UP000019489">
    <property type="component" value="Unassembled WGS sequence"/>
</dbReference>
<dbReference type="eggNOG" id="COG0789">
    <property type="taxonomic scope" value="Bacteria"/>
</dbReference>
<organism evidence="3 4">
    <name type="scientific">Intrasporangium oryzae NRRL B-24470</name>
    <dbReference type="NCBI Taxonomy" id="1386089"/>
    <lineage>
        <taxon>Bacteria</taxon>
        <taxon>Bacillati</taxon>
        <taxon>Actinomycetota</taxon>
        <taxon>Actinomycetes</taxon>
        <taxon>Micrococcales</taxon>
        <taxon>Intrasporangiaceae</taxon>
        <taxon>Intrasporangium</taxon>
    </lineage>
</organism>
<dbReference type="InterPro" id="IPR047057">
    <property type="entry name" value="MerR_fam"/>
</dbReference>
<dbReference type="GO" id="GO:0003700">
    <property type="term" value="F:DNA-binding transcription factor activity"/>
    <property type="evidence" value="ECO:0007669"/>
    <property type="project" value="InterPro"/>
</dbReference>
<dbReference type="InterPro" id="IPR009061">
    <property type="entry name" value="DNA-bd_dom_put_sf"/>
</dbReference>
<dbReference type="Pfam" id="PF13411">
    <property type="entry name" value="MerR_1"/>
    <property type="match status" value="1"/>
</dbReference>
<gene>
    <name evidence="3" type="ORF">N865_13815</name>
</gene>
<dbReference type="PROSITE" id="PS50937">
    <property type="entry name" value="HTH_MERR_2"/>
    <property type="match status" value="1"/>
</dbReference>
<dbReference type="OrthoDB" id="5242095at2"/>
<dbReference type="AlphaFoldDB" id="W9G3L1"/>
<sequence>MRISQLADATGVGIPTLKYYLREGLLHAGEAESATRASYDASHVERVRLVRTLIDVGRLSIERVREVVAALEHPPATRHELLGTAHDVLRAHDQPRLGSPADGIAPAAVGQVAALGAPPCADSPAARQLGLALTAASAAGWPISDHTLETWAGAMRTVAGQDIDAALAGTSSADALRYAIVGNVLTDPVIIALRRVAQEQLSAEMLGGTGGQFR</sequence>
<evidence type="ECO:0000313" key="4">
    <source>
        <dbReference type="Proteomes" id="UP000019489"/>
    </source>
</evidence>
<dbReference type="RefSeq" id="WP_034807634.1">
    <property type="nucleotide sequence ID" value="NZ_AWSA01000035.1"/>
</dbReference>
<reference evidence="3 4" key="1">
    <citation type="submission" date="2013-08" db="EMBL/GenBank/DDBJ databases">
        <title>Intrasporangium oryzae NRRL B-24470.</title>
        <authorList>
            <person name="Liu H."/>
            <person name="Wang G."/>
        </authorList>
    </citation>
    <scope>NUCLEOTIDE SEQUENCE [LARGE SCALE GENOMIC DNA]</scope>
    <source>
        <strain evidence="3 4">NRRL B-24470</strain>
    </source>
</reference>
<dbReference type="PANTHER" id="PTHR30204">
    <property type="entry name" value="REDOX-CYCLING DRUG-SENSING TRANSCRIPTIONAL ACTIVATOR SOXR"/>
    <property type="match status" value="1"/>
</dbReference>
<keyword evidence="1" id="KW-0238">DNA-binding</keyword>
<name>W9G3L1_9MICO</name>
<dbReference type="PATRIC" id="fig|1386089.3.peg.3001"/>
<dbReference type="InterPro" id="IPR000551">
    <property type="entry name" value="MerR-type_HTH_dom"/>
</dbReference>
<dbReference type="EMBL" id="AWSA01000035">
    <property type="protein sequence ID" value="EWT00726.1"/>
    <property type="molecule type" value="Genomic_DNA"/>
</dbReference>
<dbReference type="Gene3D" id="1.10.1660.10">
    <property type="match status" value="1"/>
</dbReference>
<protein>
    <submittedName>
        <fullName evidence="3">MerR family transcriptional regulator</fullName>
    </submittedName>
</protein>
<evidence type="ECO:0000256" key="1">
    <source>
        <dbReference type="ARBA" id="ARBA00023125"/>
    </source>
</evidence>
<dbReference type="PANTHER" id="PTHR30204:SF98">
    <property type="entry name" value="HTH-TYPE TRANSCRIPTIONAL REGULATOR ADHR"/>
    <property type="match status" value="1"/>
</dbReference>
<proteinExistence type="predicted"/>
<accession>W9G3L1</accession>
<dbReference type="PRINTS" id="PR00040">
    <property type="entry name" value="HTHMERR"/>
</dbReference>
<dbReference type="SUPFAM" id="SSF46955">
    <property type="entry name" value="Putative DNA-binding domain"/>
    <property type="match status" value="1"/>
</dbReference>